<sequence>MTGLFQRLPEGLFAPLSSPNKTVYWDLLLRLHDQFFGPDAMPPDGDGFLQRSVTLEIERFITDTDWTQEGEEEQNTPLNVRANIIYRRLVSSGWLREDRIGVKNYVSMPTTVQKFLEILRQFAEEGPQIIAGKVQLIHNQLEQVLADPARQASGFHEAANQARQLINTLSATTMRVREAIDLLSAQETTAAFVRTFFDNYIGQLYIRDYHELRTENHPLRNRGRIISIALTLRDDLAKRETMVSYYKSSFRCSSMEEAEERFERDVGRFLMFKDIDRHLDRLNASVDQATARAMAYLHYKVRTQDKLDRLLSVSIDRFKDATGDEVTAMGILSGHLLAESRLPPIQKRSGPMSRSAISKPRMTIEQIAQVRLKKLMKLHREVSPANVTAYLEKCFGQNFKVSSDDMQISGIHDFCVFVQVMRLALLSRKHTGLGRKTHPMLYALKDYRFDFIEGKVTDNEYLCVPKFQVTRRTVGVNHAS</sequence>
<protein>
    <submittedName>
        <fullName evidence="1">Uncharacterized protein</fullName>
    </submittedName>
</protein>
<accession>A0A454JJ16</accession>
<dbReference type="RefSeq" id="WP_103524479.1">
    <property type="nucleotide sequence ID" value="NZ_JAIZDC010000001.1"/>
</dbReference>
<dbReference type="OrthoDB" id="8038184at2"/>
<evidence type="ECO:0000313" key="1">
    <source>
        <dbReference type="EMBL" id="RMC98540.1"/>
    </source>
</evidence>
<organism evidence="1 2">
    <name type="scientific">Aquitalea palustris</name>
    <dbReference type="NCBI Taxonomy" id="2480983"/>
    <lineage>
        <taxon>Bacteria</taxon>
        <taxon>Pseudomonadati</taxon>
        <taxon>Pseudomonadota</taxon>
        <taxon>Betaproteobacteria</taxon>
        <taxon>Neisseriales</taxon>
        <taxon>Chromobacteriaceae</taxon>
        <taxon>Aquitalea</taxon>
    </lineage>
</organism>
<dbReference type="Pfam" id="PF18982">
    <property type="entry name" value="JetA"/>
    <property type="match status" value="1"/>
</dbReference>
<dbReference type="Proteomes" id="UP000274139">
    <property type="component" value="Unassembled WGS sequence"/>
</dbReference>
<comment type="caution">
    <text evidence="1">The sequence shown here is derived from an EMBL/GenBank/DDBJ whole genome shotgun (WGS) entry which is preliminary data.</text>
</comment>
<proteinExistence type="predicted"/>
<name>A0A454JJ16_9NEIS</name>
<dbReference type="InterPro" id="IPR043773">
    <property type="entry name" value="JetA"/>
</dbReference>
<dbReference type="AlphaFoldDB" id="A0A454JJ16"/>
<gene>
    <name evidence="1" type="ORF">EAY64_09220</name>
</gene>
<reference evidence="1 2" key="1">
    <citation type="submission" date="2018-10" db="EMBL/GenBank/DDBJ databases">
        <title>Draft genome sequence of Aquitalea MWU14-2217 isolated from a wild cranberry bog in Provincetown, Massachusetts.</title>
        <authorList>
            <person name="Ebadzadsahrai G."/>
            <person name="Soby S."/>
        </authorList>
    </citation>
    <scope>NUCLEOTIDE SEQUENCE [LARGE SCALE GENOMIC DNA]</scope>
    <source>
        <strain evidence="1 2">MWU14-2217</strain>
    </source>
</reference>
<dbReference type="EMBL" id="RFAR01000036">
    <property type="protein sequence ID" value="RMC98540.1"/>
    <property type="molecule type" value="Genomic_DNA"/>
</dbReference>
<evidence type="ECO:0000313" key="2">
    <source>
        <dbReference type="Proteomes" id="UP000274139"/>
    </source>
</evidence>
<keyword evidence="2" id="KW-1185">Reference proteome</keyword>